<proteinExistence type="predicted"/>
<dbReference type="OrthoDB" id="407325at2759"/>
<name>A0A9Q1EUZ4_SYNKA</name>
<dbReference type="AlphaFoldDB" id="A0A9Q1EUZ4"/>
<accession>A0A9Q1EUZ4</accession>
<dbReference type="Proteomes" id="UP001152622">
    <property type="component" value="Chromosome 12"/>
</dbReference>
<evidence type="ECO:0000313" key="1">
    <source>
        <dbReference type="EMBL" id="KAJ8345511.1"/>
    </source>
</evidence>
<keyword evidence="2" id="KW-1185">Reference proteome</keyword>
<organism evidence="1 2">
    <name type="scientific">Synaphobranchus kaupii</name>
    <name type="common">Kaup's arrowtooth eel</name>
    <dbReference type="NCBI Taxonomy" id="118154"/>
    <lineage>
        <taxon>Eukaryota</taxon>
        <taxon>Metazoa</taxon>
        <taxon>Chordata</taxon>
        <taxon>Craniata</taxon>
        <taxon>Vertebrata</taxon>
        <taxon>Euteleostomi</taxon>
        <taxon>Actinopterygii</taxon>
        <taxon>Neopterygii</taxon>
        <taxon>Teleostei</taxon>
        <taxon>Anguilliformes</taxon>
        <taxon>Synaphobranchidae</taxon>
        <taxon>Synaphobranchus</taxon>
    </lineage>
</organism>
<sequence length="106" mass="12227">MGLNFLPTVSLTEHCKYVQLVLFHLDFEDVMFTVAFLLRKSPRAQFWTTYQERSADWSIEALLHKWNLECIDVPLESFQANAEHLAGSRLPGSHTVQMMIVSLKDS</sequence>
<reference evidence="1" key="1">
    <citation type="journal article" date="2023" name="Science">
        <title>Genome structures resolve the early diversification of teleost fishes.</title>
        <authorList>
            <person name="Parey E."/>
            <person name="Louis A."/>
            <person name="Montfort J."/>
            <person name="Bouchez O."/>
            <person name="Roques C."/>
            <person name="Iampietro C."/>
            <person name="Lluch J."/>
            <person name="Castinel A."/>
            <person name="Donnadieu C."/>
            <person name="Desvignes T."/>
            <person name="Floi Bucao C."/>
            <person name="Jouanno E."/>
            <person name="Wen M."/>
            <person name="Mejri S."/>
            <person name="Dirks R."/>
            <person name="Jansen H."/>
            <person name="Henkel C."/>
            <person name="Chen W.J."/>
            <person name="Zahm M."/>
            <person name="Cabau C."/>
            <person name="Klopp C."/>
            <person name="Thompson A.W."/>
            <person name="Robinson-Rechavi M."/>
            <person name="Braasch I."/>
            <person name="Lecointre G."/>
            <person name="Bobe J."/>
            <person name="Postlethwait J.H."/>
            <person name="Berthelot C."/>
            <person name="Roest Crollius H."/>
            <person name="Guiguen Y."/>
        </authorList>
    </citation>
    <scope>NUCLEOTIDE SEQUENCE</scope>
    <source>
        <strain evidence="1">WJC10195</strain>
    </source>
</reference>
<evidence type="ECO:0000313" key="2">
    <source>
        <dbReference type="Proteomes" id="UP001152622"/>
    </source>
</evidence>
<comment type="caution">
    <text evidence="1">The sequence shown here is derived from an EMBL/GenBank/DDBJ whole genome shotgun (WGS) entry which is preliminary data.</text>
</comment>
<gene>
    <name evidence="1" type="ORF">SKAU_G00297040</name>
</gene>
<protein>
    <submittedName>
        <fullName evidence="1">Uncharacterized protein</fullName>
    </submittedName>
</protein>
<dbReference type="EMBL" id="JAINUF010000012">
    <property type="protein sequence ID" value="KAJ8345511.1"/>
    <property type="molecule type" value="Genomic_DNA"/>
</dbReference>